<dbReference type="RefSeq" id="YP_009812859.1">
    <property type="nucleotide sequence ID" value="NC_048071.1"/>
</dbReference>
<keyword evidence="2" id="KW-1185">Reference proteome</keyword>
<sequence length="111" mass="12272">MLSHFLAPFFGMSIPEGRRTVASFSHSTGINLSANLKPFFSHHAPYVVGDPLYSLEREDENTNRMSSSGCCSRTSICFLRSSLSKIPLVSTMMPFGRMKSGVYLWSEAGIT</sequence>
<organism evidence="1 2">
    <name type="scientific">Escherichia phage IMM-002</name>
    <dbReference type="NCBI Taxonomy" id="2041760"/>
    <lineage>
        <taxon>Viruses</taxon>
        <taxon>Duplodnaviria</taxon>
        <taxon>Heunggongvirae</taxon>
        <taxon>Uroviricota</taxon>
        <taxon>Caudoviricetes</taxon>
        <taxon>Autographivirales</taxon>
        <taxon>Autotranscriptaviridae</taxon>
        <taxon>Studiervirinae</taxon>
        <taxon>Kayfunavirus</taxon>
        <taxon>Kayfunavirus IMM002</taxon>
    </lineage>
</organism>
<name>A0A384WW62_9CAUD</name>
<accession>A0A384WW62</accession>
<protein>
    <submittedName>
        <fullName evidence="1">Uncharacterized protein</fullName>
    </submittedName>
</protein>
<dbReference type="KEGG" id="vg:55003932"/>
<dbReference type="Proteomes" id="UP000275089">
    <property type="component" value="Segment"/>
</dbReference>
<reference evidence="1 2" key="1">
    <citation type="submission" date="2017-08" db="EMBL/GenBank/DDBJ databases">
        <title>Genomic analysis reveals CRISPR-Cas mediated host-pathogen interaction between enterotoxigenic Escherichia coli and phages.</title>
        <authorList>
            <person name="Chakraborty S."/>
            <person name="Begum Y.A."/>
            <person name="Qadri F."/>
            <person name="Camilli A."/>
        </authorList>
    </citation>
    <scope>NUCLEOTIDE SEQUENCE [LARGE SCALE GENOMIC DNA]</scope>
</reference>
<dbReference type="EMBL" id="MF630921">
    <property type="protein sequence ID" value="ATI16990.1"/>
    <property type="molecule type" value="Genomic_DNA"/>
</dbReference>
<evidence type="ECO:0000313" key="2">
    <source>
        <dbReference type="Proteomes" id="UP000275089"/>
    </source>
</evidence>
<dbReference type="GeneID" id="55003932"/>
<evidence type="ECO:0000313" key="1">
    <source>
        <dbReference type="EMBL" id="ATI16990.1"/>
    </source>
</evidence>
<proteinExistence type="predicted"/>